<evidence type="ECO:0008006" key="12">
    <source>
        <dbReference type="Google" id="ProtNLM"/>
    </source>
</evidence>
<evidence type="ECO:0000313" key="11">
    <source>
        <dbReference type="Proteomes" id="UP000494040"/>
    </source>
</evidence>
<keyword evidence="7 9" id="KW-0472">Membrane</keyword>
<protein>
    <recommendedName>
        <fullName evidence="12">Protein MRVI1</fullName>
    </recommendedName>
</protein>
<evidence type="ECO:0000256" key="7">
    <source>
        <dbReference type="ARBA" id="ARBA00023136"/>
    </source>
</evidence>
<evidence type="ECO:0000256" key="3">
    <source>
        <dbReference type="ARBA" id="ARBA00022490"/>
    </source>
</evidence>
<feature type="region of interest" description="Disordered" evidence="8">
    <location>
        <begin position="146"/>
        <end position="173"/>
    </location>
</feature>
<evidence type="ECO:0000256" key="1">
    <source>
        <dbReference type="ARBA" id="ARBA00004167"/>
    </source>
</evidence>
<evidence type="ECO:0000256" key="8">
    <source>
        <dbReference type="SAM" id="MobiDB-lite"/>
    </source>
</evidence>
<keyword evidence="4 9" id="KW-0812">Transmembrane</keyword>
<feature type="compositionally biased region" description="Basic and acidic residues" evidence="8">
    <location>
        <begin position="419"/>
        <end position="430"/>
    </location>
</feature>
<dbReference type="AlphaFoldDB" id="A0A8I6SNN5"/>
<feature type="compositionally biased region" description="Polar residues" evidence="8">
    <location>
        <begin position="701"/>
        <end position="715"/>
    </location>
</feature>
<dbReference type="RefSeq" id="XP_024085572.1">
    <property type="nucleotide sequence ID" value="XM_024229804.1"/>
</dbReference>
<keyword evidence="11" id="KW-1185">Reference proteome</keyword>
<dbReference type="GeneID" id="106661783"/>
<feature type="compositionally biased region" description="Basic and acidic residues" evidence="8">
    <location>
        <begin position="666"/>
        <end position="678"/>
    </location>
</feature>
<accession>A0A8I6SNN5</accession>
<comment type="subcellular location">
    <subcellularLocation>
        <location evidence="2">Cytoplasm</location>
    </subcellularLocation>
    <subcellularLocation>
        <location evidence="1">Membrane</location>
        <topology evidence="1">Single-pass membrane protein</topology>
    </subcellularLocation>
</comment>
<feature type="compositionally biased region" description="Basic residues" evidence="8">
    <location>
        <begin position="721"/>
        <end position="733"/>
    </location>
</feature>
<dbReference type="OrthoDB" id="10062605at2759"/>
<feature type="transmembrane region" description="Helical" evidence="9">
    <location>
        <begin position="852"/>
        <end position="872"/>
    </location>
</feature>
<dbReference type="InterPro" id="IPR008677">
    <property type="entry name" value="MRVI1"/>
</dbReference>
<evidence type="ECO:0000256" key="6">
    <source>
        <dbReference type="ARBA" id="ARBA00023054"/>
    </source>
</evidence>
<feature type="compositionally biased region" description="Polar residues" evidence="8">
    <location>
        <begin position="679"/>
        <end position="690"/>
    </location>
</feature>
<dbReference type="PANTHER" id="PTHR15352:SF1">
    <property type="entry name" value="KASH5-LIKE COILED-COIL DOMAIN-CONTAINING PROTEIN"/>
    <property type="match status" value="1"/>
</dbReference>
<name>A0A8I6SNN5_CIMLE</name>
<dbReference type="Proteomes" id="UP000494040">
    <property type="component" value="Unassembled WGS sequence"/>
</dbReference>
<feature type="region of interest" description="Disordered" evidence="8">
    <location>
        <begin position="289"/>
        <end position="327"/>
    </location>
</feature>
<evidence type="ECO:0000256" key="4">
    <source>
        <dbReference type="ARBA" id="ARBA00022692"/>
    </source>
</evidence>
<dbReference type="GO" id="GO:0016020">
    <property type="term" value="C:membrane"/>
    <property type="evidence" value="ECO:0007669"/>
    <property type="project" value="UniProtKB-SubCell"/>
</dbReference>
<keyword evidence="5 9" id="KW-1133">Transmembrane helix</keyword>
<proteinExistence type="predicted"/>
<sequence>MLLQGVVTICVYQYTQSLNGGEITKCGESTDHFGRRIHRLPIKDEVPTLHPSIPSIYLSIFIVTPSQNGGDTVISYAGGKFYQTRKESAPVLDAKTQGLGERQVKEYTIVQKELEALKSQITHSQAVLASLKFTFLEAPSTVRSSDKVHRTTQTLQDSQPKSLENVSTNRERSKEWNQLTSSCPALVHNIAIQTEFVDIVKNNLVNDAEYFLPPIGTSIDVKGVKEPKSVEAPTSIDLDIYRSCRKLSVLPEEECVLEDSPPGSRLLPKFPEQQAHSFESYLLPTSSSSAHVMRQLSDPTTSRSTRRPLQVSSSSSTAPKVQDSGLGSEVRIASPTFTTLQDTLTQLVNISFASDQEGDLSLKMPVTPLSPETPFKTGADVTPNSPNRNSSSDTSLSFQTPTEISPGNESPIGISTNDKITEPRREKESVTVLVDDKPLILEPAKDSLAPGPTELSRVPSKRRLVRSLARISSEMPLDLPYDGPETSTSEPFGNGAEVNELTDSKLEMEQNQSVFPNLSDSALRQLGLWMQSNTEEKEAGPAEEDIEHKYTSLVLAFKTDKLTLSRRLELQHKLRDQAEINMTHEVDALKSAIQSLNDICTDGEKSDLFNKVSQQVETLYSSAIRVSSTSELYGAVQQENRLSKAVDVVLKHVENLKQMYEKEKNEHEEMKKLMKDNNKTPQNLTVSSLKNDGKRRASIATLHQGQNLTEQSNTTADRRGSSSRRGSHIRRSGFAKTEPQGDHCKTNDNGQMNKLCKQGRCSSNNNHLLATEEQQYSGDSHLNSSEGETDTDDELGYEHSEVRQDAEVQKKLPQKYKFRKRSSFCAPPWMLKLMGYLEWLQPYENYALQARYFIAGVFVFFAIAIVSSSFFVTPDL</sequence>
<feature type="compositionally biased region" description="Polar residues" evidence="8">
    <location>
        <begin position="775"/>
        <end position="786"/>
    </location>
</feature>
<evidence type="ECO:0000256" key="2">
    <source>
        <dbReference type="ARBA" id="ARBA00004496"/>
    </source>
</evidence>
<feature type="compositionally biased region" description="Polar residues" evidence="8">
    <location>
        <begin position="151"/>
        <end position="168"/>
    </location>
</feature>
<feature type="region of interest" description="Disordered" evidence="8">
    <location>
        <begin position="362"/>
        <end position="430"/>
    </location>
</feature>
<feature type="region of interest" description="Disordered" evidence="8">
    <location>
        <begin position="666"/>
        <end position="749"/>
    </location>
</feature>
<evidence type="ECO:0000313" key="10">
    <source>
        <dbReference type="EnsemblMetazoa" id="XP_024085572.1"/>
    </source>
</evidence>
<dbReference type="EnsemblMetazoa" id="XM_024229804.1">
    <property type="protein sequence ID" value="XP_024085572.1"/>
    <property type="gene ID" value="LOC106661783"/>
</dbReference>
<keyword evidence="3" id="KW-0963">Cytoplasm</keyword>
<feature type="compositionally biased region" description="Polar residues" evidence="8">
    <location>
        <begin position="310"/>
        <end position="319"/>
    </location>
</feature>
<evidence type="ECO:0000256" key="9">
    <source>
        <dbReference type="SAM" id="Phobius"/>
    </source>
</evidence>
<dbReference type="GO" id="GO:0005737">
    <property type="term" value="C:cytoplasm"/>
    <property type="evidence" value="ECO:0007669"/>
    <property type="project" value="UniProtKB-SubCell"/>
</dbReference>
<dbReference type="PANTHER" id="PTHR15352">
    <property type="entry name" value="LYMPHOID-RESTRICTED MEMBRANE PROTEIN, JAW1"/>
    <property type="match status" value="1"/>
</dbReference>
<reference evidence="10" key="1">
    <citation type="submission" date="2022-01" db="UniProtKB">
        <authorList>
            <consortium name="EnsemblMetazoa"/>
        </authorList>
    </citation>
    <scope>IDENTIFICATION</scope>
</reference>
<organism evidence="10 11">
    <name type="scientific">Cimex lectularius</name>
    <name type="common">Bed bug</name>
    <name type="synonym">Acanthia lectularia</name>
    <dbReference type="NCBI Taxonomy" id="79782"/>
    <lineage>
        <taxon>Eukaryota</taxon>
        <taxon>Metazoa</taxon>
        <taxon>Ecdysozoa</taxon>
        <taxon>Arthropoda</taxon>
        <taxon>Hexapoda</taxon>
        <taxon>Insecta</taxon>
        <taxon>Pterygota</taxon>
        <taxon>Neoptera</taxon>
        <taxon>Paraneoptera</taxon>
        <taxon>Hemiptera</taxon>
        <taxon>Heteroptera</taxon>
        <taxon>Panheteroptera</taxon>
        <taxon>Cimicomorpha</taxon>
        <taxon>Cimicidae</taxon>
        <taxon>Cimex</taxon>
    </lineage>
</organism>
<evidence type="ECO:0000256" key="5">
    <source>
        <dbReference type="ARBA" id="ARBA00022989"/>
    </source>
</evidence>
<feature type="region of interest" description="Disordered" evidence="8">
    <location>
        <begin position="775"/>
        <end position="794"/>
    </location>
</feature>
<keyword evidence="6" id="KW-0175">Coiled coil</keyword>
<dbReference type="Pfam" id="PF05781">
    <property type="entry name" value="MRVI1"/>
    <property type="match status" value="1"/>
</dbReference>
<feature type="compositionally biased region" description="Polar residues" evidence="8">
    <location>
        <begin position="382"/>
        <end position="418"/>
    </location>
</feature>